<dbReference type="InterPro" id="IPR020846">
    <property type="entry name" value="MFS_dom"/>
</dbReference>
<reference evidence="8 9" key="1">
    <citation type="submission" date="2018-09" db="EMBL/GenBank/DDBJ databases">
        <authorList>
            <person name="Zhu H."/>
        </authorList>
    </citation>
    <scope>NUCLEOTIDE SEQUENCE [LARGE SCALE GENOMIC DNA]</scope>
    <source>
        <strain evidence="8 9">K2W22B-5</strain>
    </source>
</reference>
<keyword evidence="5 6" id="KW-0472">Membrane</keyword>
<feature type="domain" description="Major facilitator superfamily (MFS) profile" evidence="7">
    <location>
        <begin position="9"/>
        <end position="387"/>
    </location>
</feature>
<evidence type="ECO:0000256" key="5">
    <source>
        <dbReference type="ARBA" id="ARBA00023136"/>
    </source>
</evidence>
<dbReference type="AlphaFoldDB" id="A0A418VPU5"/>
<protein>
    <submittedName>
        <fullName evidence="8">MFS transporter</fullName>
    </submittedName>
</protein>
<gene>
    <name evidence="8" type="ORF">D3877_24545</name>
</gene>
<evidence type="ECO:0000313" key="8">
    <source>
        <dbReference type="EMBL" id="RJF78277.1"/>
    </source>
</evidence>
<comment type="subcellular location">
    <subcellularLocation>
        <location evidence="1">Cell membrane</location>
        <topology evidence="1">Multi-pass membrane protein</topology>
    </subcellularLocation>
</comment>
<proteinExistence type="predicted"/>
<feature type="transmembrane region" description="Helical" evidence="6">
    <location>
        <begin position="250"/>
        <end position="268"/>
    </location>
</feature>
<dbReference type="InterPro" id="IPR011701">
    <property type="entry name" value="MFS"/>
</dbReference>
<dbReference type="Gene3D" id="1.20.1250.20">
    <property type="entry name" value="MFS general substrate transporter like domains"/>
    <property type="match status" value="2"/>
</dbReference>
<dbReference type="PROSITE" id="PS50850">
    <property type="entry name" value="MFS"/>
    <property type="match status" value="1"/>
</dbReference>
<dbReference type="InterPro" id="IPR050189">
    <property type="entry name" value="MFS_Efflux_Transporters"/>
</dbReference>
<feature type="transmembrane region" description="Helical" evidence="6">
    <location>
        <begin position="298"/>
        <end position="317"/>
    </location>
</feature>
<evidence type="ECO:0000256" key="1">
    <source>
        <dbReference type="ARBA" id="ARBA00004651"/>
    </source>
</evidence>
<dbReference type="PANTHER" id="PTHR43124">
    <property type="entry name" value="PURINE EFFLUX PUMP PBUE"/>
    <property type="match status" value="1"/>
</dbReference>
<evidence type="ECO:0000256" key="2">
    <source>
        <dbReference type="ARBA" id="ARBA00022475"/>
    </source>
</evidence>
<organism evidence="8 9">
    <name type="scientific">Azospirillum cavernae</name>
    <dbReference type="NCBI Taxonomy" id="2320860"/>
    <lineage>
        <taxon>Bacteria</taxon>
        <taxon>Pseudomonadati</taxon>
        <taxon>Pseudomonadota</taxon>
        <taxon>Alphaproteobacteria</taxon>
        <taxon>Rhodospirillales</taxon>
        <taxon>Azospirillaceae</taxon>
        <taxon>Azospirillum</taxon>
    </lineage>
</organism>
<dbReference type="InterPro" id="IPR036259">
    <property type="entry name" value="MFS_trans_sf"/>
</dbReference>
<feature type="transmembrane region" description="Helical" evidence="6">
    <location>
        <begin position="208"/>
        <end position="230"/>
    </location>
</feature>
<name>A0A418VPU5_9PROT</name>
<dbReference type="Proteomes" id="UP000283458">
    <property type="component" value="Unassembled WGS sequence"/>
</dbReference>
<feature type="transmembrane region" description="Helical" evidence="6">
    <location>
        <begin position="329"/>
        <end position="350"/>
    </location>
</feature>
<feature type="transmembrane region" description="Helical" evidence="6">
    <location>
        <begin position="74"/>
        <end position="92"/>
    </location>
</feature>
<accession>A0A418VPU5</accession>
<dbReference type="Pfam" id="PF07690">
    <property type="entry name" value="MFS_1"/>
    <property type="match status" value="1"/>
</dbReference>
<feature type="transmembrane region" description="Helical" evidence="6">
    <location>
        <begin position="104"/>
        <end position="125"/>
    </location>
</feature>
<feature type="transmembrane region" description="Helical" evidence="6">
    <location>
        <begin position="362"/>
        <end position="382"/>
    </location>
</feature>
<evidence type="ECO:0000256" key="3">
    <source>
        <dbReference type="ARBA" id="ARBA00022692"/>
    </source>
</evidence>
<keyword evidence="3 6" id="KW-0812">Transmembrane</keyword>
<feature type="transmembrane region" description="Helical" evidence="6">
    <location>
        <begin position="167"/>
        <end position="187"/>
    </location>
</feature>
<evidence type="ECO:0000256" key="6">
    <source>
        <dbReference type="SAM" id="Phobius"/>
    </source>
</evidence>
<dbReference type="PANTHER" id="PTHR43124:SF3">
    <property type="entry name" value="CHLORAMPHENICOL EFFLUX PUMP RV0191"/>
    <property type="match status" value="1"/>
</dbReference>
<feature type="transmembrane region" description="Helical" evidence="6">
    <location>
        <begin position="275"/>
        <end position="292"/>
    </location>
</feature>
<evidence type="ECO:0000313" key="9">
    <source>
        <dbReference type="Proteomes" id="UP000283458"/>
    </source>
</evidence>
<keyword evidence="2" id="KW-1003">Cell membrane</keyword>
<dbReference type="GO" id="GO:0005886">
    <property type="term" value="C:plasma membrane"/>
    <property type="evidence" value="ECO:0007669"/>
    <property type="project" value="UniProtKB-SubCell"/>
</dbReference>
<dbReference type="GO" id="GO:0022857">
    <property type="term" value="F:transmembrane transporter activity"/>
    <property type="evidence" value="ECO:0007669"/>
    <property type="project" value="InterPro"/>
</dbReference>
<feature type="transmembrane region" description="Helical" evidence="6">
    <location>
        <begin position="132"/>
        <end position="155"/>
    </location>
</feature>
<dbReference type="EMBL" id="QYUL01000004">
    <property type="protein sequence ID" value="RJF78277.1"/>
    <property type="molecule type" value="Genomic_DNA"/>
</dbReference>
<keyword evidence="9" id="KW-1185">Reference proteome</keyword>
<feature type="transmembrane region" description="Helical" evidence="6">
    <location>
        <begin position="45"/>
        <end position="67"/>
    </location>
</feature>
<comment type="caution">
    <text evidence="8">The sequence shown here is derived from an EMBL/GenBank/DDBJ whole genome shotgun (WGS) entry which is preliminary data.</text>
</comment>
<sequence>MSKIMRWFILAILFVARTCMALEFQILGALIPYARADLGVDYAALGQLMGLFMLPGILLALPAGVLASRFGLKGLAVFSLLLLAAGSLVFSLSQDHTTAMIGRLVGGAGNALLSVLVSAMVAEWFRDKELSTALAIVFISWQFGLATALALFPAIAEVVSWRWSFHLTTFICLVVAMLVAMTYRSPAGALAPRREMPNLRRILQRQSILPTIAGVIWASYNVGQVIFLTYAPGLLVSTGGLSTGEASRTVSVAMWVAMVSMPLGGFVTDRGGRPMLPVIVGSLGAAASGLAFAMGANPVASCILTGLFLGLPAGGILAMPARAAAPSDVAWSLGWFMTVFYILVTLFQMLAGFVRDATGSDFTTVVMGCGLLAVAAIGLVPYELTRRALLRPASPLAQAATSR</sequence>
<keyword evidence="4 6" id="KW-1133">Transmembrane helix</keyword>
<dbReference type="SUPFAM" id="SSF103473">
    <property type="entry name" value="MFS general substrate transporter"/>
    <property type="match status" value="1"/>
</dbReference>
<evidence type="ECO:0000259" key="7">
    <source>
        <dbReference type="PROSITE" id="PS50850"/>
    </source>
</evidence>
<evidence type="ECO:0000256" key="4">
    <source>
        <dbReference type="ARBA" id="ARBA00022989"/>
    </source>
</evidence>